<organism evidence="4 5">
    <name type="scientific">Cystobacter fuscus</name>
    <dbReference type="NCBI Taxonomy" id="43"/>
    <lineage>
        <taxon>Bacteria</taxon>
        <taxon>Pseudomonadati</taxon>
        <taxon>Myxococcota</taxon>
        <taxon>Myxococcia</taxon>
        <taxon>Myxococcales</taxon>
        <taxon>Cystobacterineae</taxon>
        <taxon>Archangiaceae</taxon>
        <taxon>Cystobacter</taxon>
    </lineage>
</organism>
<dbReference type="Pfam" id="PF08240">
    <property type="entry name" value="ADH_N"/>
    <property type="match status" value="1"/>
</dbReference>
<gene>
    <name evidence="4" type="ORF">CYFUS_008307</name>
</gene>
<dbReference type="InterPro" id="IPR052585">
    <property type="entry name" value="Lipid_raft_assoc_Zn_ADH"/>
</dbReference>
<dbReference type="InterPro" id="IPR036291">
    <property type="entry name" value="NAD(P)-bd_dom_sf"/>
</dbReference>
<dbReference type="CDD" id="cd08252">
    <property type="entry name" value="AL_MDR"/>
    <property type="match status" value="1"/>
</dbReference>
<dbReference type="InterPro" id="IPR011032">
    <property type="entry name" value="GroES-like_sf"/>
</dbReference>
<dbReference type="SUPFAM" id="SSF50129">
    <property type="entry name" value="GroES-like"/>
    <property type="match status" value="1"/>
</dbReference>
<dbReference type="PANTHER" id="PTHR43482:SF1">
    <property type="entry name" value="PROTEIN AST1-RELATED"/>
    <property type="match status" value="1"/>
</dbReference>
<evidence type="ECO:0000259" key="3">
    <source>
        <dbReference type="SMART" id="SM00829"/>
    </source>
</evidence>
<dbReference type="PANTHER" id="PTHR43482">
    <property type="entry name" value="PROTEIN AST1-RELATED"/>
    <property type="match status" value="1"/>
</dbReference>
<dbReference type="Gene3D" id="3.40.50.720">
    <property type="entry name" value="NAD(P)-binding Rossmann-like Domain"/>
    <property type="match status" value="1"/>
</dbReference>
<evidence type="ECO:0000256" key="2">
    <source>
        <dbReference type="RuleBase" id="RU364000"/>
    </source>
</evidence>
<dbReference type="SUPFAM" id="SSF51735">
    <property type="entry name" value="NAD(P)-binding Rossmann-fold domains"/>
    <property type="match status" value="1"/>
</dbReference>
<dbReference type="InterPro" id="IPR014182">
    <property type="entry name" value="ADH_Zn_typ-1"/>
</dbReference>
<dbReference type="PROSITE" id="PS01162">
    <property type="entry name" value="QOR_ZETA_CRYSTAL"/>
    <property type="match status" value="1"/>
</dbReference>
<evidence type="ECO:0000313" key="5">
    <source>
        <dbReference type="Proteomes" id="UP000217257"/>
    </source>
</evidence>
<protein>
    <recommendedName>
        <fullName evidence="2">Zinc-type alcohol dehydrogenase-like protein</fullName>
    </recommendedName>
</protein>
<dbReference type="SMART" id="SM00829">
    <property type="entry name" value="PKS_ER"/>
    <property type="match status" value="1"/>
</dbReference>
<dbReference type="Gene3D" id="3.90.180.10">
    <property type="entry name" value="Medium-chain alcohol dehydrogenases, catalytic domain"/>
    <property type="match status" value="1"/>
</dbReference>
<dbReference type="KEGG" id="cfus:CYFUS_008307"/>
<dbReference type="GO" id="GO:0016491">
    <property type="term" value="F:oxidoreductase activity"/>
    <property type="evidence" value="ECO:0007669"/>
    <property type="project" value="UniProtKB-KW"/>
</dbReference>
<dbReference type="RefSeq" id="WP_095990327.1">
    <property type="nucleotide sequence ID" value="NZ_CP022098.1"/>
</dbReference>
<sequence length="329" mass="35645">MAPTKTQKALVVSPSDTSRFEFVEREVPQPGPYDLLVEVKAVSVNPVDTKVRAKRPGKALGWDASGVVVARGSEVKRFREGDEVFYAGDLTREGTNASLHVVDERIVGHKPRKLDHLHAASIPLTALTAWEGLYEQLRVEQGKTLLVIGAAGGVGSLVVQLAKRLTKMTVIGTASRDTTRDWVKKMGADHVVNHRENLPAQLAALGLKNVDAIFCCVGTDAHFETMAELIAPGGRIVSIVEPEQPLPMGKLFGKRASFSWELMFTKSMYKTPDMATQQTILDRVADLLDEGVLTSTLTVDAGVLEPAALAEAHRTVSSGKMVGKLAFRL</sequence>
<evidence type="ECO:0000256" key="1">
    <source>
        <dbReference type="ARBA" id="ARBA00010371"/>
    </source>
</evidence>
<dbReference type="NCBIfam" id="TIGR02817">
    <property type="entry name" value="adh_fam_1"/>
    <property type="match status" value="1"/>
</dbReference>
<proteinExistence type="inferred from homology"/>
<dbReference type="InterPro" id="IPR020843">
    <property type="entry name" value="ER"/>
</dbReference>
<accession>A0A250JGV0</accession>
<dbReference type="EMBL" id="CP022098">
    <property type="protein sequence ID" value="ATB42828.1"/>
    <property type="molecule type" value="Genomic_DNA"/>
</dbReference>
<dbReference type="InterPro" id="IPR013149">
    <property type="entry name" value="ADH-like_C"/>
</dbReference>
<evidence type="ECO:0000313" key="4">
    <source>
        <dbReference type="EMBL" id="ATB42828.1"/>
    </source>
</evidence>
<keyword evidence="2" id="KW-0862">Zinc</keyword>
<dbReference type="Proteomes" id="UP000217257">
    <property type="component" value="Chromosome"/>
</dbReference>
<keyword evidence="2" id="KW-0560">Oxidoreductase</keyword>
<dbReference type="InterPro" id="IPR013154">
    <property type="entry name" value="ADH-like_N"/>
</dbReference>
<comment type="similarity">
    <text evidence="1 2">Belongs to the zinc-containing alcohol dehydrogenase family. Quinone oxidoreductase subfamily.</text>
</comment>
<dbReference type="Pfam" id="PF00107">
    <property type="entry name" value="ADH_zinc_N"/>
    <property type="match status" value="1"/>
</dbReference>
<feature type="domain" description="Enoyl reductase (ER)" evidence="3">
    <location>
        <begin position="15"/>
        <end position="327"/>
    </location>
</feature>
<name>A0A250JGV0_9BACT</name>
<reference evidence="4 5" key="1">
    <citation type="submission" date="2017-06" db="EMBL/GenBank/DDBJ databases">
        <title>Sequencing and comparative analysis of myxobacterial genomes.</title>
        <authorList>
            <person name="Rupp O."/>
            <person name="Goesmann A."/>
            <person name="Sogaard-Andersen L."/>
        </authorList>
    </citation>
    <scope>NUCLEOTIDE SEQUENCE [LARGE SCALE GENOMIC DNA]</scope>
    <source>
        <strain evidence="4 5">DSM 52655</strain>
    </source>
</reference>
<dbReference type="AlphaFoldDB" id="A0A250JGV0"/>
<keyword evidence="2" id="KW-0479">Metal-binding</keyword>
<dbReference type="InterPro" id="IPR002364">
    <property type="entry name" value="Quin_OxRdtase/zeta-crystal_CS"/>
</dbReference>
<dbReference type="GO" id="GO:0008270">
    <property type="term" value="F:zinc ion binding"/>
    <property type="evidence" value="ECO:0007669"/>
    <property type="project" value="InterPro"/>
</dbReference>